<accession>A0A841EBQ2</accession>
<organism evidence="1 2">
    <name type="scientific">Streptomonospora salina</name>
    <dbReference type="NCBI Taxonomy" id="104205"/>
    <lineage>
        <taxon>Bacteria</taxon>
        <taxon>Bacillati</taxon>
        <taxon>Actinomycetota</taxon>
        <taxon>Actinomycetes</taxon>
        <taxon>Streptosporangiales</taxon>
        <taxon>Nocardiopsidaceae</taxon>
        <taxon>Streptomonospora</taxon>
    </lineage>
</organism>
<evidence type="ECO:0000313" key="2">
    <source>
        <dbReference type="Proteomes" id="UP000578077"/>
    </source>
</evidence>
<gene>
    <name evidence="1" type="ORF">HNR25_002244</name>
</gene>
<keyword evidence="1" id="KW-0687">Ribonucleoprotein</keyword>
<sequence length="517" mass="57829">MDEVAGLINQATTEMEHFLPELAVSSWSISSDELGNLAREIHSRGVSVDFRPADEALIESSPASRDSVAALTLENGQSLVATRTEEDREWLRVSRQRSVPLELNVRIENHPIPSSVVLRNPRNLYRYGGSGVIVSAIKDEVTRVVWPHKWTMLEAVANQHGIKVEESDNGRNALALIRLAGGPGGLRWLCHRQILKLLTDTAASTSMSWWKKRSLQQAQAVANAQEDPNSAMEELKQLIGEVNVSHDSETSGTFTYSQICQALGDKNTAEAWLRWAETSNMIRRLGKIKCEHCRYEMRWYLEQTPLPVTCMICGRSVSRPFGPTGLAFHYSLAEPLRRSIDDDSIYHSLIMRWIVAIYQAGNGELVGAHPGVNFYDNGKLIGEADIVLLFSDGRVVPVEVKRSGRQLIQGEVDKLRVIANLFDSPSIILGSGEASDKCSEALQYDKGDGRCRVITSEYWMNPQPSPALGWKHIPDWSQISGGQNPSLEDHEERYSRMLVEFDKRGLGQFDPVRQILD</sequence>
<dbReference type="Proteomes" id="UP000578077">
    <property type="component" value="Unassembled WGS sequence"/>
</dbReference>
<reference evidence="1 2" key="1">
    <citation type="submission" date="2020-08" db="EMBL/GenBank/DDBJ databases">
        <title>Sequencing the genomes of 1000 actinobacteria strains.</title>
        <authorList>
            <person name="Klenk H.-P."/>
        </authorList>
    </citation>
    <scope>NUCLEOTIDE SEQUENCE [LARGE SCALE GENOMIC DNA]</scope>
    <source>
        <strain evidence="1 2">DSM 44593</strain>
    </source>
</reference>
<dbReference type="RefSeq" id="WP_184634783.1">
    <property type="nucleotide sequence ID" value="NZ_BAABKT010000007.1"/>
</dbReference>
<name>A0A841EBQ2_9ACTN</name>
<dbReference type="AlphaFoldDB" id="A0A841EBQ2"/>
<proteinExistence type="predicted"/>
<evidence type="ECO:0000313" key="1">
    <source>
        <dbReference type="EMBL" id="MBB5998493.1"/>
    </source>
</evidence>
<comment type="caution">
    <text evidence="1">The sequence shown here is derived from an EMBL/GenBank/DDBJ whole genome shotgun (WGS) entry which is preliminary data.</text>
</comment>
<dbReference type="EMBL" id="JACHLY010000001">
    <property type="protein sequence ID" value="MBB5998493.1"/>
    <property type="molecule type" value="Genomic_DNA"/>
</dbReference>
<dbReference type="GO" id="GO:0005840">
    <property type="term" value="C:ribosome"/>
    <property type="evidence" value="ECO:0007669"/>
    <property type="project" value="UniProtKB-KW"/>
</dbReference>
<keyword evidence="2" id="KW-1185">Reference proteome</keyword>
<protein>
    <submittedName>
        <fullName evidence="1">Ribosomal protein S27E</fullName>
    </submittedName>
</protein>
<keyword evidence="1" id="KW-0689">Ribosomal protein</keyword>